<dbReference type="OrthoDB" id="9794261at2"/>
<feature type="domain" description="F5/8 type C" evidence="2">
    <location>
        <begin position="222"/>
        <end position="395"/>
    </location>
</feature>
<dbReference type="PROSITE" id="PS50022">
    <property type="entry name" value="FA58C_3"/>
    <property type="match status" value="1"/>
</dbReference>
<dbReference type="Gene3D" id="2.60.120.260">
    <property type="entry name" value="Galactose-binding domain-like"/>
    <property type="match status" value="1"/>
</dbReference>
<feature type="signal peptide" evidence="1">
    <location>
        <begin position="1"/>
        <end position="22"/>
    </location>
</feature>
<dbReference type="InterPro" id="IPR000421">
    <property type="entry name" value="FA58C"/>
</dbReference>
<accession>A0A3S0BV30</accession>
<feature type="chain" id="PRO_5018596066" description="F5/8 type C domain-containing protein" evidence="1">
    <location>
        <begin position="23"/>
        <end position="401"/>
    </location>
</feature>
<gene>
    <name evidence="3" type="ORF">EHW67_19000</name>
</gene>
<evidence type="ECO:0000259" key="2">
    <source>
        <dbReference type="PROSITE" id="PS50022"/>
    </source>
</evidence>
<sequence>MKKSTRIIYFALLAIGIFFAVASCEETTETYSEFTKDGEIIYVGTPDTVIVAPGYEKLQFSIVINADPKISSGVLQTKDKSFVQEFDVQRQNIGQDTILFIANLDEGEYNFDVYLKDDSGNTSIPREVTTVVYGSKYQNTLLSRSISAIKVFESEAILSWGDVPNGSISTSLSYEDADGAMQTIEIPNDINETILTSYNLGGQIIVESIYAPSPNAIEVFTASSETVFPEQFQLNHTNITALRLPFDASDGCYVSSYERLTDGATGEYWHSCDSAEDQYPFVMSFDIGVSANLSGFRLDKRSACCGGRSPGAYQIWATNDLTGAETADIDAGELSDWEADATAKGWVKLIDVTGNTQETFEVEILENAENYRYIRIVGISSINGELNANFDEFTFFASGVE</sequence>
<keyword evidence="1" id="KW-0732">Signal</keyword>
<keyword evidence="4" id="KW-1185">Reference proteome</keyword>
<name>A0A3S0BV30_9FLAO</name>
<dbReference type="RefSeq" id="WP_126163958.1">
    <property type="nucleotide sequence ID" value="NZ_RQPJ01000021.1"/>
</dbReference>
<evidence type="ECO:0000256" key="1">
    <source>
        <dbReference type="SAM" id="SignalP"/>
    </source>
</evidence>
<evidence type="ECO:0000313" key="4">
    <source>
        <dbReference type="Proteomes" id="UP000267585"/>
    </source>
</evidence>
<proteinExistence type="predicted"/>
<dbReference type="Pfam" id="PF16389">
    <property type="entry name" value="DUF4998"/>
    <property type="match status" value="1"/>
</dbReference>
<dbReference type="AlphaFoldDB" id="A0A3S0BV30"/>
<dbReference type="SUPFAM" id="SSF49785">
    <property type="entry name" value="Galactose-binding domain-like"/>
    <property type="match status" value="1"/>
</dbReference>
<evidence type="ECO:0000313" key="3">
    <source>
        <dbReference type="EMBL" id="RTE52272.1"/>
    </source>
</evidence>
<dbReference type="PROSITE" id="PS51257">
    <property type="entry name" value="PROKAR_LIPOPROTEIN"/>
    <property type="match status" value="1"/>
</dbReference>
<reference evidence="3 4" key="1">
    <citation type="submission" date="2018-11" db="EMBL/GenBank/DDBJ databases">
        <title>Arenibacter aquaticus sp.nov., a marine bacterium isolated from surface seawater in the South China Sea.</title>
        <authorList>
            <person name="Guo J."/>
            <person name="Sun J."/>
        </authorList>
    </citation>
    <scope>NUCLEOTIDE SEQUENCE [LARGE SCALE GENOMIC DNA]</scope>
    <source>
        <strain evidence="3 4">GUO666</strain>
    </source>
</reference>
<protein>
    <recommendedName>
        <fullName evidence="2">F5/8 type C domain-containing protein</fullName>
    </recommendedName>
</protein>
<dbReference type="Proteomes" id="UP000267585">
    <property type="component" value="Unassembled WGS sequence"/>
</dbReference>
<dbReference type="InterPro" id="IPR008979">
    <property type="entry name" value="Galactose-bd-like_sf"/>
</dbReference>
<comment type="caution">
    <text evidence="3">The sequence shown here is derived from an EMBL/GenBank/DDBJ whole genome shotgun (WGS) entry which is preliminary data.</text>
</comment>
<organism evidence="3 4">
    <name type="scientific">Arenibacter aquaticus</name>
    <dbReference type="NCBI Taxonomy" id="2489054"/>
    <lineage>
        <taxon>Bacteria</taxon>
        <taxon>Pseudomonadati</taxon>
        <taxon>Bacteroidota</taxon>
        <taxon>Flavobacteriia</taxon>
        <taxon>Flavobacteriales</taxon>
        <taxon>Flavobacteriaceae</taxon>
        <taxon>Arenibacter</taxon>
    </lineage>
</organism>
<dbReference type="EMBL" id="RQPJ01000021">
    <property type="protein sequence ID" value="RTE52272.1"/>
    <property type="molecule type" value="Genomic_DNA"/>
</dbReference>